<keyword evidence="2" id="KW-0012">Acyltransferase</keyword>
<dbReference type="PROSITE" id="PS51186">
    <property type="entry name" value="GNAT"/>
    <property type="match status" value="1"/>
</dbReference>
<comment type="caution">
    <text evidence="2">The sequence shown here is derived from an EMBL/GenBank/DDBJ whole genome shotgun (WGS) entry which is preliminary data.</text>
</comment>
<dbReference type="Pfam" id="PF00583">
    <property type="entry name" value="Acetyltransf_1"/>
    <property type="match status" value="1"/>
</dbReference>
<feature type="domain" description="N-acetyltransferase" evidence="1">
    <location>
        <begin position="7"/>
        <end position="141"/>
    </location>
</feature>
<reference evidence="2 3" key="1">
    <citation type="submission" date="2022-06" db="EMBL/GenBank/DDBJ databases">
        <title>Roseomonas CN29.</title>
        <authorList>
            <person name="Cheng Y."/>
            <person name="He X."/>
        </authorList>
    </citation>
    <scope>NUCLEOTIDE SEQUENCE [LARGE SCALE GENOMIC DNA]</scope>
    <source>
        <strain evidence="2 3">CN29</strain>
    </source>
</reference>
<keyword evidence="3" id="KW-1185">Reference proteome</keyword>
<dbReference type="EC" id="2.3.1.-" evidence="2"/>
<dbReference type="GO" id="GO:0016746">
    <property type="term" value="F:acyltransferase activity"/>
    <property type="evidence" value="ECO:0007669"/>
    <property type="project" value="UniProtKB-KW"/>
</dbReference>
<protein>
    <submittedName>
        <fullName evidence="2">GNAT family N-acetyltransferase</fullName>
        <ecNumber evidence="2">2.3.1.-</ecNumber>
    </submittedName>
</protein>
<sequence>MAPTEVPPVAALGPSAMAGCLALSREAGWNQAEADWRLFFGQGTVFGIGGERPVATGAILPYREGGFAWIGMVLVTASMRGRGLGTRILRHGLALLAEAGLHPVLDATPAGARIYRPLGFVEQLGLTRWRGPGGGEAPPGPRPAAAEDLPRLAALDGAAFGAPRPALLRELLERAPSLAFVAGDGLVLGRDGDRATQLGPLVAPDEAAALPLLQAALSRVRGEAIIDLADRCTILAGALRARGFAPERPYTRMALGHATPFGDPSRLMAVAGPELG</sequence>
<gene>
    <name evidence="2" type="ORF">NRP21_25030</name>
</gene>
<dbReference type="Proteomes" id="UP001524642">
    <property type="component" value="Unassembled WGS sequence"/>
</dbReference>
<dbReference type="Gene3D" id="3.40.630.90">
    <property type="match status" value="1"/>
</dbReference>
<dbReference type="CDD" id="cd04301">
    <property type="entry name" value="NAT_SF"/>
    <property type="match status" value="1"/>
</dbReference>
<accession>A0ABT1XB19</accession>
<dbReference type="InterPro" id="IPR016181">
    <property type="entry name" value="Acyl_CoA_acyltransferase"/>
</dbReference>
<keyword evidence="2" id="KW-0808">Transferase</keyword>
<dbReference type="InterPro" id="IPR000182">
    <property type="entry name" value="GNAT_dom"/>
</dbReference>
<evidence type="ECO:0000313" key="2">
    <source>
        <dbReference type="EMBL" id="MCR0985318.1"/>
    </source>
</evidence>
<dbReference type="PANTHER" id="PTHR47237">
    <property type="entry name" value="SLL0310 PROTEIN"/>
    <property type="match status" value="1"/>
</dbReference>
<proteinExistence type="predicted"/>
<dbReference type="Pfam" id="PF18014">
    <property type="entry name" value="Acetyltransf_18"/>
    <property type="match status" value="1"/>
</dbReference>
<evidence type="ECO:0000259" key="1">
    <source>
        <dbReference type="PROSITE" id="PS51186"/>
    </source>
</evidence>
<dbReference type="InterPro" id="IPR041496">
    <property type="entry name" value="YitH/HolE_GNAT"/>
</dbReference>
<organism evidence="2 3">
    <name type="scientific">Roseomonas populi</name>
    <dbReference type="NCBI Taxonomy" id="3121582"/>
    <lineage>
        <taxon>Bacteria</taxon>
        <taxon>Pseudomonadati</taxon>
        <taxon>Pseudomonadota</taxon>
        <taxon>Alphaproteobacteria</taxon>
        <taxon>Acetobacterales</taxon>
        <taxon>Roseomonadaceae</taxon>
        <taxon>Roseomonas</taxon>
    </lineage>
</organism>
<name>A0ABT1XB19_9PROT</name>
<dbReference type="SUPFAM" id="SSF55729">
    <property type="entry name" value="Acyl-CoA N-acyltransferases (Nat)"/>
    <property type="match status" value="1"/>
</dbReference>
<dbReference type="EMBL" id="JANJOU010000032">
    <property type="protein sequence ID" value="MCR0985318.1"/>
    <property type="molecule type" value="Genomic_DNA"/>
</dbReference>
<dbReference type="Gene3D" id="3.40.630.30">
    <property type="match status" value="1"/>
</dbReference>
<dbReference type="RefSeq" id="WP_257718971.1">
    <property type="nucleotide sequence ID" value="NZ_JANJOU010000032.1"/>
</dbReference>
<evidence type="ECO:0000313" key="3">
    <source>
        <dbReference type="Proteomes" id="UP001524642"/>
    </source>
</evidence>
<dbReference type="InterPro" id="IPR052729">
    <property type="entry name" value="Acyl/Acetyltrans_Enzymes"/>
</dbReference>
<dbReference type="PANTHER" id="PTHR47237:SF2">
    <property type="entry name" value="BLL4206 PROTEIN"/>
    <property type="match status" value="1"/>
</dbReference>